<dbReference type="AlphaFoldDB" id="A0A8T1WGM1"/>
<accession>A0A8T1WGM1</accession>
<evidence type="ECO:0000259" key="1">
    <source>
        <dbReference type="Pfam" id="PF22998"/>
    </source>
</evidence>
<reference evidence="2" key="1">
    <citation type="submission" date="2021-02" db="EMBL/GenBank/DDBJ databases">
        <authorList>
            <person name="Palmer J.M."/>
        </authorList>
    </citation>
    <scope>NUCLEOTIDE SEQUENCE</scope>
    <source>
        <strain evidence="2">SCRP23</strain>
    </source>
</reference>
<dbReference type="InterPro" id="IPR053013">
    <property type="entry name" value="LAT"/>
</dbReference>
<dbReference type="PANTHER" id="PTHR34815">
    <property type="entry name" value="LYSINE ACETYLTRANSFERASE"/>
    <property type="match status" value="1"/>
</dbReference>
<keyword evidence="3" id="KW-1185">Reference proteome</keyword>
<dbReference type="InterPro" id="IPR055100">
    <property type="entry name" value="GNAT_LYC1-like"/>
</dbReference>
<dbReference type="OrthoDB" id="2020070at2759"/>
<protein>
    <recommendedName>
        <fullName evidence="1">LYC1 C-terminal domain-containing protein</fullName>
    </recommendedName>
</protein>
<name>A0A8T1WGM1_9STRA</name>
<gene>
    <name evidence="2" type="ORF">PHYBOEH_006915</name>
</gene>
<comment type="caution">
    <text evidence="2">The sequence shown here is derived from an EMBL/GenBank/DDBJ whole genome shotgun (WGS) entry which is preliminary data.</text>
</comment>
<dbReference type="Proteomes" id="UP000693981">
    <property type="component" value="Unassembled WGS sequence"/>
</dbReference>
<organism evidence="2 3">
    <name type="scientific">Phytophthora boehmeriae</name>
    <dbReference type="NCBI Taxonomy" id="109152"/>
    <lineage>
        <taxon>Eukaryota</taxon>
        <taxon>Sar</taxon>
        <taxon>Stramenopiles</taxon>
        <taxon>Oomycota</taxon>
        <taxon>Peronosporomycetes</taxon>
        <taxon>Peronosporales</taxon>
        <taxon>Peronosporaceae</taxon>
        <taxon>Phytophthora</taxon>
    </lineage>
</organism>
<dbReference type="Pfam" id="PF22998">
    <property type="entry name" value="GNAT_LYC1-like"/>
    <property type="match status" value="1"/>
</dbReference>
<feature type="domain" description="LYC1 C-terminal" evidence="1">
    <location>
        <begin position="183"/>
        <end position="377"/>
    </location>
</feature>
<sequence length="377" mass="42660">MTKFRVVRLTQEALREQCKKDDYEMWGAATMDLAQYQRRSALKRATAFSQRGSIYWALVETSDDADGDSTDDSDLVPGQTLLCCHCESHRFDCVIRRSSGEVERGYSYHIGAVFTLPAFRKRGLATLFLTEVAKQLAQLPDALVSVLYSDIGPNFYGKLGWRAHPSRMATLDVAHPRNLEVGDSSSKDLSPLYLNDEFDALLKADNTKLVDELSSPTLQGREAFVMLPTRDSTEWQFCMGVHFAEANKFDDLPSRCGVKINDGTFIIWCHNYLKEPTLFIVRARLPDTGDDAVASTRVMLQAALEEARKFKLKKVAIWDPPSILLHEDVRHHFEIELIDREFSLSSALVFRHGDIDIKGDAAAPLPNWLHNEKFAWV</sequence>
<evidence type="ECO:0000313" key="3">
    <source>
        <dbReference type="Proteomes" id="UP000693981"/>
    </source>
</evidence>
<dbReference type="PANTHER" id="PTHR34815:SF2">
    <property type="entry name" value="N-ACETYLTRANSFERASE DOMAIN-CONTAINING PROTEIN"/>
    <property type="match status" value="1"/>
</dbReference>
<evidence type="ECO:0000313" key="2">
    <source>
        <dbReference type="EMBL" id="KAG7390789.1"/>
    </source>
</evidence>
<proteinExistence type="predicted"/>
<dbReference type="EMBL" id="JAGDFL010000373">
    <property type="protein sequence ID" value="KAG7390789.1"/>
    <property type="molecule type" value="Genomic_DNA"/>
</dbReference>